<evidence type="ECO:0000256" key="1">
    <source>
        <dbReference type="ARBA" id="ARBA00010838"/>
    </source>
</evidence>
<dbReference type="InterPro" id="IPR017853">
    <property type="entry name" value="GH"/>
</dbReference>
<dbReference type="InterPro" id="IPR033132">
    <property type="entry name" value="GH_1_N_CS"/>
</dbReference>
<gene>
    <name evidence="5" type="ORF">CIAN88_19395</name>
</gene>
<accession>A0A099I0Y5</accession>
<evidence type="ECO:0000256" key="2">
    <source>
        <dbReference type="ARBA" id="ARBA00022801"/>
    </source>
</evidence>
<dbReference type="FunFam" id="3.20.20.80:FF:000004">
    <property type="entry name" value="Beta-glucosidase 6-phospho-beta-glucosidase"/>
    <property type="match status" value="1"/>
</dbReference>
<sequence>MARIPNGFPKDFLWGGAVAANQLEGAYTAGGKGLCVADINEFRDDIDITKKYNDEVTSTYVKDAMNAGNNDGRVFPKRRGIDFYHTYKEDLRLLAELGLKTFRTSINWARIFPNGDDEAPNEEGLKFYDALFDEILKHNMVPMITVSHYEMPLHLTLKYKGWYSRETISFFENYCKVIFDRYHDKVKHWILVNQINLISHESFNHLGVAEDMVDDLKSAKYQAVHNEMVACARATRYAHATYPDLQIGMMLCGGHDYAATSKPEDQLAALQHNQMEYFYSDVLLRGVYPGYALRFFEDHDIHVEFGEQDEEDLKNTCDFFSFSYYYTRIVTKESFENGNDSIRNKELPANEWGWTYDPIGLRILLNTFWDRYQKPIYITENGSGFYDKLENGHIHDPYRVDFYRNHFEQIKEAIRDGVDVRGYYAWGPIDIISCSSSEMSKRYGFIYVDYDDYGKGSGERIKKDSFAWYKKVIETNGEELD</sequence>
<keyword evidence="2" id="KW-0378">Hydrolase</keyword>
<keyword evidence="3" id="KW-0326">Glycosidase</keyword>
<dbReference type="EMBL" id="JQIF01000104">
    <property type="protein sequence ID" value="KGJ51659.1"/>
    <property type="molecule type" value="Genomic_DNA"/>
</dbReference>
<dbReference type="InterPro" id="IPR001360">
    <property type="entry name" value="Glyco_hydro_1"/>
</dbReference>
<evidence type="ECO:0000256" key="3">
    <source>
        <dbReference type="ARBA" id="ARBA00023295"/>
    </source>
</evidence>
<dbReference type="PROSITE" id="PS00653">
    <property type="entry name" value="GLYCOSYL_HYDROL_F1_2"/>
    <property type="match status" value="1"/>
</dbReference>
<protein>
    <submittedName>
        <fullName evidence="5">Beta-glucosidase</fullName>
    </submittedName>
</protein>
<dbReference type="PRINTS" id="PR00131">
    <property type="entry name" value="GLHYDRLASE1"/>
</dbReference>
<dbReference type="PANTHER" id="PTHR10353">
    <property type="entry name" value="GLYCOSYL HYDROLASE"/>
    <property type="match status" value="1"/>
</dbReference>
<proteinExistence type="inferred from homology"/>
<evidence type="ECO:0000313" key="5">
    <source>
        <dbReference type="EMBL" id="KGJ51659.1"/>
    </source>
</evidence>
<comment type="caution">
    <text evidence="5">The sequence shown here is derived from an EMBL/GenBank/DDBJ whole genome shotgun (WGS) entry which is preliminary data.</text>
</comment>
<evidence type="ECO:0000313" key="6">
    <source>
        <dbReference type="Proteomes" id="UP000030008"/>
    </source>
</evidence>
<organism evidence="5 6">
    <name type="scientific">Clostridium innocuum</name>
    <dbReference type="NCBI Taxonomy" id="1522"/>
    <lineage>
        <taxon>Bacteria</taxon>
        <taxon>Bacillati</taxon>
        <taxon>Bacillota</taxon>
        <taxon>Clostridia</taxon>
        <taxon>Eubacteriales</taxon>
        <taxon>Clostridiaceae</taxon>
        <taxon>Clostridium</taxon>
    </lineage>
</organism>
<dbReference type="RefSeq" id="WP_044907534.1">
    <property type="nucleotide sequence ID" value="NZ_BAABXQ010000001.1"/>
</dbReference>
<comment type="similarity">
    <text evidence="1 4">Belongs to the glycosyl hydrolase 1 family.</text>
</comment>
<name>A0A099I0Y5_CLOIN</name>
<dbReference type="SUPFAM" id="SSF51445">
    <property type="entry name" value="(Trans)glycosidases"/>
    <property type="match status" value="1"/>
</dbReference>
<dbReference type="GO" id="GO:0005829">
    <property type="term" value="C:cytosol"/>
    <property type="evidence" value="ECO:0007669"/>
    <property type="project" value="TreeGrafter"/>
</dbReference>
<dbReference type="GO" id="GO:0016052">
    <property type="term" value="P:carbohydrate catabolic process"/>
    <property type="evidence" value="ECO:0007669"/>
    <property type="project" value="TreeGrafter"/>
</dbReference>
<dbReference type="GO" id="GO:0008422">
    <property type="term" value="F:beta-glucosidase activity"/>
    <property type="evidence" value="ECO:0007669"/>
    <property type="project" value="TreeGrafter"/>
</dbReference>
<dbReference type="Proteomes" id="UP000030008">
    <property type="component" value="Unassembled WGS sequence"/>
</dbReference>
<dbReference type="PANTHER" id="PTHR10353:SF122">
    <property type="entry name" value="6-PHOSPHO-BETA-GLUCOSIDASE ASCB-RELATED"/>
    <property type="match status" value="1"/>
</dbReference>
<dbReference type="AlphaFoldDB" id="A0A099I0Y5"/>
<evidence type="ECO:0000256" key="4">
    <source>
        <dbReference type="RuleBase" id="RU003690"/>
    </source>
</evidence>
<dbReference type="Pfam" id="PF00232">
    <property type="entry name" value="Glyco_hydro_1"/>
    <property type="match status" value="1"/>
</dbReference>
<dbReference type="Gene3D" id="3.20.20.80">
    <property type="entry name" value="Glycosidases"/>
    <property type="match status" value="1"/>
</dbReference>
<reference evidence="5 6" key="1">
    <citation type="submission" date="2014-08" db="EMBL/GenBank/DDBJ databases">
        <title>Clostridium innocuum, an unnegligible vancomycin-resistant pathogen causing extra-intestinal infections.</title>
        <authorList>
            <person name="Feng Y."/>
            <person name="Chiu C.-H."/>
        </authorList>
    </citation>
    <scope>NUCLEOTIDE SEQUENCE [LARGE SCALE GENOMIC DNA]</scope>
    <source>
        <strain evidence="5 6">AN88</strain>
    </source>
</reference>